<feature type="domain" description="DUF4158" evidence="1">
    <location>
        <begin position="5"/>
        <end position="170"/>
    </location>
</feature>
<gene>
    <name evidence="2" type="ORF">D0437_31535</name>
</gene>
<evidence type="ECO:0000259" key="1">
    <source>
        <dbReference type="Pfam" id="PF13700"/>
    </source>
</evidence>
<accession>A0A9X7M221</accession>
<proteinExistence type="predicted"/>
<organism evidence="2 3">
    <name type="scientific">Bacillus cereus</name>
    <dbReference type="NCBI Taxonomy" id="1396"/>
    <lineage>
        <taxon>Bacteria</taxon>
        <taxon>Bacillati</taxon>
        <taxon>Bacillota</taxon>
        <taxon>Bacilli</taxon>
        <taxon>Bacillales</taxon>
        <taxon>Bacillaceae</taxon>
        <taxon>Bacillus</taxon>
        <taxon>Bacillus cereus group</taxon>
    </lineage>
</organism>
<protein>
    <submittedName>
        <fullName evidence="2">DUF4158 domain-containing protein</fullName>
    </submittedName>
</protein>
<evidence type="ECO:0000313" key="3">
    <source>
        <dbReference type="Proteomes" id="UP000321735"/>
    </source>
</evidence>
<dbReference type="InterPro" id="IPR025296">
    <property type="entry name" value="DUF4158"/>
</dbReference>
<dbReference type="AlphaFoldDB" id="A0A9X7M221"/>
<reference evidence="2 3" key="1">
    <citation type="journal article" date="2019" name="Ecotoxicol. Environ. Saf.">
        <title>Microbial characterization of heavy metal resistant bacterial strains isolated from an electroplating wastewater treatment plant.</title>
        <authorList>
            <person name="Cai X."/>
            <person name="Zheng X."/>
            <person name="Zhang D."/>
            <person name="Iqbal W."/>
            <person name="Liu C."/>
            <person name="Yang B."/>
            <person name="Zhao X."/>
            <person name="Lu X."/>
            <person name="Mao Y."/>
        </authorList>
    </citation>
    <scope>NUCLEOTIDE SEQUENCE [LARGE SCALE GENOMIC DNA]</scope>
    <source>
        <strain evidence="2 3">Co1-1</strain>
    </source>
</reference>
<dbReference type="EMBL" id="CP031778">
    <property type="protein sequence ID" value="QDZ77235.1"/>
    <property type="molecule type" value="Genomic_DNA"/>
</dbReference>
<dbReference type="Pfam" id="PF13700">
    <property type="entry name" value="DUF4158"/>
    <property type="match status" value="1"/>
</dbReference>
<dbReference type="Proteomes" id="UP000321735">
    <property type="component" value="Chromosome"/>
</dbReference>
<evidence type="ECO:0000313" key="2">
    <source>
        <dbReference type="EMBL" id="QDZ77235.1"/>
    </source>
</evidence>
<sequence>MPVEFLTHEQKENYGRFSEKPTPEQLNKYFWFDDRDRYIISQMRGSHNQLGFAIQLGTVRFLGTFLSRPINVPKNVSLYVSEQLNINLNVLSLYTNERTTRNHAQEIKRIYNYKDFTEQPHHWRLLRWLYTRAWVSAERPSVLFDLATAKCIENKILLPGVTVMERLIAQIRDRAITRLWRKLASLPNHPQREMLENLLLSDSTTNKKSNLDVLRKPPVRITVTGLLKAIERYEKFCEIGSIE</sequence>
<name>A0A9X7M221_BACCE</name>